<feature type="coiled-coil region" evidence="4">
    <location>
        <begin position="74"/>
        <end position="141"/>
    </location>
</feature>
<evidence type="ECO:0000256" key="2">
    <source>
        <dbReference type="ARBA" id="ARBA00023204"/>
    </source>
</evidence>
<keyword evidence="3" id="KW-0742">SOS response</keyword>
<evidence type="ECO:0000256" key="1">
    <source>
        <dbReference type="ARBA" id="ARBA00022763"/>
    </source>
</evidence>
<reference evidence="6 7" key="1">
    <citation type="submission" date="2023-10" db="EMBL/GenBank/DDBJ databases">
        <title>Whole Genome based description of the genera Actinobaculum and Actinotignum reveals a complex phylogenetic relationship within the species included in the genus Actinotignum.</title>
        <authorList>
            <person name="Jensen C.S."/>
            <person name="Dargis R."/>
            <person name="Kemp M."/>
            <person name="Christensen J.J."/>
        </authorList>
    </citation>
    <scope>NUCLEOTIDE SEQUENCE [LARGE SCALE GENOMIC DNA]</scope>
    <source>
        <strain evidence="6 7">SLA_B974</strain>
    </source>
</reference>
<evidence type="ECO:0000256" key="4">
    <source>
        <dbReference type="SAM" id="Coils"/>
    </source>
</evidence>
<evidence type="ECO:0000256" key="3">
    <source>
        <dbReference type="ARBA" id="ARBA00023236"/>
    </source>
</evidence>
<organism evidence="6 7">
    <name type="scientific">Actinotignum urinale</name>
    <dbReference type="NCBI Taxonomy" id="190146"/>
    <lineage>
        <taxon>Bacteria</taxon>
        <taxon>Bacillati</taxon>
        <taxon>Actinomycetota</taxon>
        <taxon>Actinomycetes</taxon>
        <taxon>Actinomycetales</taxon>
        <taxon>Actinomycetaceae</taxon>
        <taxon>Actinotignum</taxon>
    </lineage>
</organism>
<dbReference type="Pfam" id="PF13166">
    <property type="entry name" value="AAA_13"/>
    <property type="match status" value="1"/>
</dbReference>
<dbReference type="Proteomes" id="UP001275049">
    <property type="component" value="Unassembled WGS sequence"/>
</dbReference>
<feature type="domain" description="Protein CR006 P-loop" evidence="5">
    <location>
        <begin position="26"/>
        <end position="721"/>
    </location>
</feature>
<keyword evidence="7" id="KW-1185">Reference proteome</keyword>
<keyword evidence="2" id="KW-0234">DNA repair</keyword>
<comment type="caution">
    <text evidence="6">The sequence shown here is derived from an EMBL/GenBank/DDBJ whole genome shotgun (WGS) entry which is preliminary data.</text>
</comment>
<dbReference type="Gene3D" id="3.40.50.300">
    <property type="entry name" value="P-loop containing nucleotide triphosphate hydrolases"/>
    <property type="match status" value="1"/>
</dbReference>
<dbReference type="InterPro" id="IPR026866">
    <property type="entry name" value="CR006_AAA"/>
</dbReference>
<evidence type="ECO:0000313" key="6">
    <source>
        <dbReference type="EMBL" id="MDY5132996.1"/>
    </source>
</evidence>
<gene>
    <name evidence="6" type="ORF">R6G86_04460</name>
</gene>
<accession>A0ABU5G6M4</accession>
<dbReference type="InterPro" id="IPR027417">
    <property type="entry name" value="P-loop_NTPase"/>
</dbReference>
<feature type="coiled-coil region" evidence="4">
    <location>
        <begin position="422"/>
        <end position="456"/>
    </location>
</feature>
<protein>
    <submittedName>
        <fullName evidence="6">AAA family ATPase</fullName>
    </submittedName>
</protein>
<dbReference type="PANTHER" id="PTHR32182">
    <property type="entry name" value="DNA REPLICATION AND REPAIR PROTEIN RECF"/>
    <property type="match status" value="1"/>
</dbReference>
<dbReference type="SUPFAM" id="SSF52540">
    <property type="entry name" value="P-loop containing nucleoside triphosphate hydrolases"/>
    <property type="match status" value="1"/>
</dbReference>
<dbReference type="EMBL" id="JAWNGA010000006">
    <property type="protein sequence ID" value="MDY5132996.1"/>
    <property type="molecule type" value="Genomic_DNA"/>
</dbReference>
<evidence type="ECO:0000259" key="5">
    <source>
        <dbReference type="Pfam" id="PF13166"/>
    </source>
</evidence>
<sequence length="743" mass="86274">MKQGRQLRINLSNENLYEADEFVIDKKCTFIFGNNGTGKSTLSEFIKTQFRDEYDVRLFNGFNGVISEDQKLNAVLLGEENAKINEEIKNIEKDISGKQRELEKIEEELNPEIDNSVGQKRKEAKEKLERHTKNINAYYTKSAAEIKKQTNPSIAKTSYNIADFKKDKEMIVDMSALSEQERNTYVKILEAKEKIVHGITYREFNPEKLKSELEAIVNLVLTPPNVEIIQGKSEEEKEFMQMGLNLHDPGDSCTFCANLLTRERYEALKSVFDTEEAKKQTAELKKLKKIVEENRDFLLDAHVDAANFYPNIHEEIDRLKVVFDSKKNRLIKFYDNILDCIDKKIDSPYSSDVKVGEIEVPEDIAGEIDKYNAIVKQNNDSNLLKKKEDAKEKLRLDAVSTFCSKPEHEQLVKDELIAKEGLKYAEERVKEKVEQRDEFAKQIKTWQEQIRNLAKDTMGEEVLVEKINNSLKFYTDFSLHYLSGKNSDNSSQGSKSDKLPGYYVIKDNETGKLRNVTELSTGEKNVIAFLYYINKIDEIQPPLANKKKILIIDDVMTSNDNTMQYLIMDELKRLIKDDSKFDYLVSLTHNQHFYINFPFGRDRSYKEKTFLHLRKTGRKISFNHIDESKKDFKTSYQQLWLELNYLYGQNDARVSNMILNPIRRIIETFLNFNNLTSDSFYDKVPGAKKLFDVNSHAIDDFEADANGKEKEKIAQLMRDCFEQSGAIEHFNKYQDMFDTPTTA</sequence>
<evidence type="ECO:0000313" key="7">
    <source>
        <dbReference type="Proteomes" id="UP001275049"/>
    </source>
</evidence>
<dbReference type="RefSeq" id="WP_320755178.1">
    <property type="nucleotide sequence ID" value="NZ_JAWNGA010000006.1"/>
</dbReference>
<keyword evidence="4" id="KW-0175">Coiled coil</keyword>
<proteinExistence type="predicted"/>
<dbReference type="PANTHER" id="PTHR32182:SF0">
    <property type="entry name" value="DNA REPLICATION AND REPAIR PROTEIN RECF"/>
    <property type="match status" value="1"/>
</dbReference>
<name>A0ABU5G6M4_9ACTO</name>
<keyword evidence="1" id="KW-0227">DNA damage</keyword>